<sequence>MKLLIPVLILFNFLKCHAQYQPESFGFRHFQYVMENDTLDVIIKSKKGEEHIKKPLLFSVQGSRAVPLIIHNGTQRIYAIAMEEGFFEDDYHIAIVNKPGVPLVSHRDSLDRRKEYFVNKETKTYSRAYIENNNLEYYVKTNKFIVEKLLKESWVDSNKLVVSGHSQGSSIALGMANEIPEITHLIYSSGLPYFSTILSIIARKRIHGESNEEIEKDFDYWEAIVNDPVSISNKGRDSYRMMSSFSKNENEILKSLNIPVLISYGTKDESSPYQDMFRVECIKDSISHITWKVYQDLGHSYRLQRETTSENEKKDYLAEVVSDWISWLKEN</sequence>
<dbReference type="RefSeq" id="WP_386127757.1">
    <property type="nucleotide sequence ID" value="NZ_JBHTJL010000009.1"/>
</dbReference>
<dbReference type="PANTHER" id="PTHR43265">
    <property type="entry name" value="ESTERASE ESTD"/>
    <property type="match status" value="1"/>
</dbReference>
<proteinExistence type="predicted"/>
<evidence type="ECO:0000313" key="1">
    <source>
        <dbReference type="EMBL" id="MFD1062158.1"/>
    </source>
</evidence>
<dbReference type="SUPFAM" id="SSF53474">
    <property type="entry name" value="alpha/beta-Hydrolases"/>
    <property type="match status" value="1"/>
</dbReference>
<reference evidence="2" key="1">
    <citation type="journal article" date="2019" name="Int. J. Syst. Evol. Microbiol.">
        <title>The Global Catalogue of Microorganisms (GCM) 10K type strain sequencing project: providing services to taxonomists for standard genome sequencing and annotation.</title>
        <authorList>
            <consortium name="The Broad Institute Genomics Platform"/>
            <consortium name="The Broad Institute Genome Sequencing Center for Infectious Disease"/>
            <person name="Wu L."/>
            <person name="Ma J."/>
        </authorList>
    </citation>
    <scope>NUCLEOTIDE SEQUENCE [LARGE SCALE GENOMIC DNA]</scope>
    <source>
        <strain evidence="2">CCUG 62215</strain>
    </source>
</reference>
<dbReference type="EMBL" id="JBHTJL010000009">
    <property type="protein sequence ID" value="MFD1062158.1"/>
    <property type="molecule type" value="Genomic_DNA"/>
</dbReference>
<dbReference type="Proteomes" id="UP001597013">
    <property type="component" value="Unassembled WGS sequence"/>
</dbReference>
<gene>
    <name evidence="1" type="ORF">ACFQ1Q_02780</name>
</gene>
<dbReference type="PANTHER" id="PTHR43265:SF1">
    <property type="entry name" value="ESTERASE ESTD"/>
    <property type="match status" value="1"/>
</dbReference>
<name>A0ABW3N4A2_9FLAO</name>
<protein>
    <submittedName>
        <fullName evidence="1">Uncharacterized protein</fullName>
    </submittedName>
</protein>
<dbReference type="Gene3D" id="3.40.50.1820">
    <property type="entry name" value="alpha/beta hydrolase"/>
    <property type="match status" value="1"/>
</dbReference>
<accession>A0ABW3N4A2</accession>
<organism evidence="1 2">
    <name type="scientific">Winogradskyella litorisediminis</name>
    <dbReference type="NCBI Taxonomy" id="1156618"/>
    <lineage>
        <taxon>Bacteria</taxon>
        <taxon>Pseudomonadati</taxon>
        <taxon>Bacteroidota</taxon>
        <taxon>Flavobacteriia</taxon>
        <taxon>Flavobacteriales</taxon>
        <taxon>Flavobacteriaceae</taxon>
        <taxon>Winogradskyella</taxon>
    </lineage>
</organism>
<keyword evidence="2" id="KW-1185">Reference proteome</keyword>
<dbReference type="InterPro" id="IPR029058">
    <property type="entry name" value="AB_hydrolase_fold"/>
</dbReference>
<dbReference type="InterPro" id="IPR053145">
    <property type="entry name" value="AB_hydrolase_Est10"/>
</dbReference>
<evidence type="ECO:0000313" key="2">
    <source>
        <dbReference type="Proteomes" id="UP001597013"/>
    </source>
</evidence>
<comment type="caution">
    <text evidence="1">The sequence shown here is derived from an EMBL/GenBank/DDBJ whole genome shotgun (WGS) entry which is preliminary data.</text>
</comment>